<dbReference type="SUPFAM" id="SSF56235">
    <property type="entry name" value="N-terminal nucleophile aminohydrolases (Ntn hydrolases)"/>
    <property type="match status" value="1"/>
</dbReference>
<organism evidence="10 11">
    <name type="scientific">Candidatus Argoarchaeum ethanivorans</name>
    <dbReference type="NCBI Taxonomy" id="2608793"/>
    <lineage>
        <taxon>Archaea</taxon>
        <taxon>Methanobacteriati</taxon>
        <taxon>Methanobacteriota</taxon>
        <taxon>Stenosarchaea group</taxon>
        <taxon>Methanomicrobia</taxon>
        <taxon>Methanosarcinales</taxon>
        <taxon>Methanosarcinales incertae sedis</taxon>
        <taxon>GOM Arc I cluster</taxon>
        <taxon>Candidatus Argoarchaeum</taxon>
    </lineage>
</organism>
<gene>
    <name evidence="10" type="ORF">AEth_01044</name>
</gene>
<dbReference type="InterPro" id="IPR033738">
    <property type="entry name" value="AsnB_N"/>
</dbReference>
<comment type="catalytic activity">
    <reaction evidence="5">
        <text>L-aspartate + L-glutamine + ATP + H2O = L-asparagine + L-glutamate + AMP + diphosphate + H(+)</text>
        <dbReference type="Rhea" id="RHEA:12228"/>
        <dbReference type="ChEBI" id="CHEBI:15377"/>
        <dbReference type="ChEBI" id="CHEBI:15378"/>
        <dbReference type="ChEBI" id="CHEBI:29985"/>
        <dbReference type="ChEBI" id="CHEBI:29991"/>
        <dbReference type="ChEBI" id="CHEBI:30616"/>
        <dbReference type="ChEBI" id="CHEBI:33019"/>
        <dbReference type="ChEBI" id="CHEBI:58048"/>
        <dbReference type="ChEBI" id="CHEBI:58359"/>
        <dbReference type="ChEBI" id="CHEBI:456215"/>
        <dbReference type="EC" id="6.3.5.4"/>
    </reaction>
</comment>
<evidence type="ECO:0000313" key="11">
    <source>
        <dbReference type="Proteomes" id="UP000291831"/>
    </source>
</evidence>
<feature type="binding site" evidence="7">
    <location>
        <begin position="353"/>
        <end position="354"/>
    </location>
    <ligand>
        <name>ATP</name>
        <dbReference type="ChEBI" id="CHEBI:30616"/>
    </ligand>
</feature>
<feature type="binding site" evidence="7">
    <location>
        <position position="95"/>
    </location>
    <ligand>
        <name>L-glutamine</name>
        <dbReference type="ChEBI" id="CHEBI:58359"/>
    </ligand>
</feature>
<evidence type="ECO:0000256" key="1">
    <source>
        <dbReference type="ARBA" id="ARBA00005752"/>
    </source>
</evidence>
<dbReference type="Proteomes" id="UP000291831">
    <property type="component" value="Unassembled WGS sequence"/>
</dbReference>
<keyword evidence="4 6" id="KW-0315">Glutamine amidotransferase</keyword>
<dbReference type="PIRSF" id="PIRSF001589">
    <property type="entry name" value="Asn_synthetase_glu-h"/>
    <property type="match status" value="1"/>
</dbReference>
<dbReference type="PANTHER" id="PTHR43284">
    <property type="entry name" value="ASPARAGINE SYNTHETASE (GLUTAMINE-HYDROLYZING)"/>
    <property type="match status" value="1"/>
</dbReference>
<dbReference type="SUPFAM" id="SSF52402">
    <property type="entry name" value="Adenine nucleotide alpha hydrolases-like"/>
    <property type="match status" value="1"/>
</dbReference>
<evidence type="ECO:0000256" key="4">
    <source>
        <dbReference type="ARBA" id="ARBA00022962"/>
    </source>
</evidence>
<protein>
    <recommendedName>
        <fullName evidence="5">Putative asparagine synthetase [glutamine-hydrolyzing]</fullName>
        <ecNumber evidence="5">6.3.5.4</ecNumber>
    </recommendedName>
</protein>
<dbReference type="Pfam" id="PF13537">
    <property type="entry name" value="GATase_7"/>
    <property type="match status" value="1"/>
</dbReference>
<feature type="domain" description="Glutamine amidotransferase type-2" evidence="9">
    <location>
        <begin position="2"/>
        <end position="207"/>
    </location>
</feature>
<evidence type="ECO:0000256" key="5">
    <source>
        <dbReference type="PIRNR" id="PIRNR001589"/>
    </source>
</evidence>
<comment type="caution">
    <text evidence="10">The sequence shown here is derived from an EMBL/GenBank/DDBJ whole genome shotgun (WGS) entry which is preliminary data.</text>
</comment>
<evidence type="ECO:0000256" key="6">
    <source>
        <dbReference type="PIRSR" id="PIRSR001589-1"/>
    </source>
</evidence>
<sequence length="597" mass="67973">MCGIAGIYGVSDKPLLKRMCNVIEHRGPDDSGYYVDDAVSIGMRRLSIIDLAGGRQPIFNEDGNIVVVFNGEIYNFRELRYDLEQKGHRFTTDSDTEVIVHAYEEYGYDCLDRFNGMFAIALWDMDRRKLFLARDRVGIKPLYYAAIDGVLVFGSEIKSILEYGIKREVDVQALADYFVLRYVPAPRTMFKGIRKLDPGCYMVVNTDGIEKKSYWNLEFKTIPGNEDYFSNNILKMLKNSVKRRLIADVPLGVFLSGGVDSSTITAIASEFSSEPVKTFSVGFYGAKYDETSYARNAAEYFETDHTEEWVDIDNADILPELIYQADEPLADPAMLPTYLISKVARKKVKVVLSGEGGDEAFAGYDHYASEIGARNMLRCVPGLLRKLVFKLGEEVNECALKKYLLYVGSRTTHEDSYSYRLKLRDGGYLNTDILRTDGVKDNTRALFHSDGDYLNCMLGFDINYWLPDDLLMKVDKMTMANSLEARVPFLDHELLQLVCGVPSGMKLGKRLLKMSVKELLPAEVMQRKKHGFDVPIKEWFKGDTLDEYLSEEMIGDTPYLDSKGVHELWGRHRSGKGDYGVLLWKCLCYVGWYDAYW</sequence>
<dbReference type="AlphaFoldDB" id="A0A8B3S319"/>
<dbReference type="InterPro" id="IPR006426">
    <property type="entry name" value="Asn_synth_AEB"/>
</dbReference>
<reference evidence="11" key="1">
    <citation type="submission" date="2019-01" db="EMBL/GenBank/DDBJ databases">
        <title>Anaerobic oxidation of ethane by archaea from a marine hydrocarbon seep.</title>
        <authorList>
            <person name="Musat F."/>
        </authorList>
    </citation>
    <scope>NUCLEOTIDE SEQUENCE [LARGE SCALE GENOMIC DNA]</scope>
</reference>
<dbReference type="Gene3D" id="3.40.50.620">
    <property type="entry name" value="HUPs"/>
    <property type="match status" value="1"/>
</dbReference>
<keyword evidence="2 5" id="KW-0547">Nucleotide-binding</keyword>
<dbReference type="CDD" id="cd00712">
    <property type="entry name" value="AsnB"/>
    <property type="match status" value="1"/>
</dbReference>
<dbReference type="InterPro" id="IPR001962">
    <property type="entry name" value="Asn_synthase"/>
</dbReference>
<evidence type="ECO:0000256" key="7">
    <source>
        <dbReference type="PIRSR" id="PIRSR001589-2"/>
    </source>
</evidence>
<accession>A0A8B3S319</accession>
<feature type="site" description="Important for beta-aspartyl-AMP intermediate formation" evidence="8">
    <location>
        <position position="355"/>
    </location>
</feature>
<dbReference type="InterPro" id="IPR029055">
    <property type="entry name" value="Ntn_hydrolases_N"/>
</dbReference>
<dbReference type="Pfam" id="PF00733">
    <property type="entry name" value="Asn_synthase"/>
    <property type="match status" value="1"/>
</dbReference>
<dbReference type="Gene3D" id="3.60.20.10">
    <property type="entry name" value="Glutamine Phosphoribosylpyrophosphate, subunit 1, domain 1"/>
    <property type="match status" value="1"/>
</dbReference>
<dbReference type="EC" id="6.3.5.4" evidence="5"/>
<keyword evidence="6" id="KW-0028">Amino-acid biosynthesis</keyword>
<evidence type="ECO:0000313" key="10">
    <source>
        <dbReference type="EMBL" id="RZB29533.1"/>
    </source>
</evidence>
<dbReference type="GO" id="GO:0005829">
    <property type="term" value="C:cytosol"/>
    <property type="evidence" value="ECO:0007669"/>
    <property type="project" value="TreeGrafter"/>
</dbReference>
<dbReference type="PROSITE" id="PS51278">
    <property type="entry name" value="GATASE_TYPE_2"/>
    <property type="match status" value="1"/>
</dbReference>
<evidence type="ECO:0000259" key="9">
    <source>
        <dbReference type="PROSITE" id="PS51278"/>
    </source>
</evidence>
<name>A0A8B3S319_9EURY</name>
<dbReference type="InterPro" id="IPR051786">
    <property type="entry name" value="ASN_synthetase/amidase"/>
</dbReference>
<dbReference type="InterPro" id="IPR017932">
    <property type="entry name" value="GATase_2_dom"/>
</dbReference>
<dbReference type="NCBIfam" id="TIGR01536">
    <property type="entry name" value="asn_synth_AEB"/>
    <property type="match status" value="1"/>
</dbReference>
<evidence type="ECO:0000256" key="3">
    <source>
        <dbReference type="ARBA" id="ARBA00022840"/>
    </source>
</evidence>
<dbReference type="PANTHER" id="PTHR43284:SF1">
    <property type="entry name" value="ASPARAGINE SYNTHETASE"/>
    <property type="match status" value="1"/>
</dbReference>
<evidence type="ECO:0000256" key="8">
    <source>
        <dbReference type="PIRSR" id="PIRSR001589-3"/>
    </source>
</evidence>
<dbReference type="EMBL" id="RPGO01000025">
    <property type="protein sequence ID" value="RZB29533.1"/>
    <property type="molecule type" value="Genomic_DNA"/>
</dbReference>
<proteinExistence type="inferred from homology"/>
<dbReference type="GO" id="GO:0004066">
    <property type="term" value="F:asparagine synthase (glutamine-hydrolyzing) activity"/>
    <property type="evidence" value="ECO:0007669"/>
    <property type="project" value="UniProtKB-EC"/>
</dbReference>
<feature type="binding site" evidence="7">
    <location>
        <position position="281"/>
    </location>
    <ligand>
        <name>ATP</name>
        <dbReference type="ChEBI" id="CHEBI:30616"/>
    </ligand>
</feature>
<feature type="active site" description="For GATase activity" evidence="6">
    <location>
        <position position="2"/>
    </location>
</feature>
<dbReference type="CDD" id="cd01991">
    <property type="entry name" value="Asn_synthase_B_C"/>
    <property type="match status" value="1"/>
</dbReference>
<dbReference type="GO" id="GO:0005524">
    <property type="term" value="F:ATP binding"/>
    <property type="evidence" value="ECO:0007669"/>
    <property type="project" value="UniProtKB-KW"/>
</dbReference>
<keyword evidence="3 5" id="KW-0067">ATP-binding</keyword>
<dbReference type="GO" id="GO:0006529">
    <property type="term" value="P:asparagine biosynthetic process"/>
    <property type="evidence" value="ECO:0007669"/>
    <property type="project" value="UniProtKB-KW"/>
</dbReference>
<comment type="similarity">
    <text evidence="1">Belongs to the asparagine synthetase family.</text>
</comment>
<evidence type="ECO:0000256" key="2">
    <source>
        <dbReference type="ARBA" id="ARBA00022741"/>
    </source>
</evidence>
<keyword evidence="6" id="KW-0061">Asparagine biosynthesis</keyword>
<dbReference type="InterPro" id="IPR014729">
    <property type="entry name" value="Rossmann-like_a/b/a_fold"/>
</dbReference>
<keyword evidence="10" id="KW-0436">Ligase</keyword>